<dbReference type="PROSITE" id="PS51186">
    <property type="entry name" value="GNAT"/>
    <property type="match status" value="1"/>
</dbReference>
<dbReference type="GO" id="GO:0034069">
    <property type="term" value="F:aminoglycoside N-acetyltransferase activity"/>
    <property type="evidence" value="ECO:0007669"/>
    <property type="project" value="TreeGrafter"/>
</dbReference>
<gene>
    <name evidence="2" type="ORF">GH741_04400</name>
</gene>
<evidence type="ECO:0000313" key="3">
    <source>
        <dbReference type="Proteomes" id="UP000799092"/>
    </source>
</evidence>
<dbReference type="InterPro" id="IPR036527">
    <property type="entry name" value="SCP2_sterol-bd_dom_sf"/>
</dbReference>
<dbReference type="PANTHER" id="PTHR37817">
    <property type="entry name" value="N-ACETYLTRANSFERASE EIS"/>
    <property type="match status" value="1"/>
</dbReference>
<protein>
    <submittedName>
        <fullName evidence="2">GNAT family N-acetyltransferase</fullName>
    </submittedName>
</protein>
<dbReference type="RefSeq" id="WP_153735523.1">
    <property type="nucleotide sequence ID" value="NZ_WJNG01000002.1"/>
</dbReference>
<sequence length="391" mass="46348">MNEIKVITKEEYYHVLSLGEYAFNYRLTEQDRQDRSKMMENQIILGSYDKSGTLASKLHLLPMELFLGSKVIPFGGIAGVATWPEHRRKGHVQRLMRMALMEMKKHPLPLSMLHPFSVGFYRNYGWELTQHIHKYFFKPTDLRVKRVNGHTQRVLYSEQKDTLQFLYEQHAITYCLMLKREQWWWEKRVISKDDQIVIYFDSSNIPQGYLISKIVDKRLKVEEFIYQNGEACYGLLQWIRNHDSMLNEVEMVIQPQDQISFYFDNPKITMKKDAYFMTRIVDFQSFVKEYPFFKSVDQLFLRIDLIDDLAEWNNGSWLLKIENNVVSNVELNLAFRSDFTITTDIQTLTALLFGSEPIDRLISFDLLKVEGNINLLKKIIQPMQPALLDFF</sequence>
<keyword evidence="2" id="KW-0808">Transferase</keyword>
<dbReference type="Gene3D" id="3.40.630.30">
    <property type="match status" value="2"/>
</dbReference>
<evidence type="ECO:0000313" key="2">
    <source>
        <dbReference type="EMBL" id="MRH41914.1"/>
    </source>
</evidence>
<dbReference type="Pfam" id="PF13530">
    <property type="entry name" value="SCP2_2"/>
    <property type="match status" value="1"/>
</dbReference>
<keyword evidence="3" id="KW-1185">Reference proteome</keyword>
<dbReference type="CDD" id="cd04301">
    <property type="entry name" value="NAT_SF"/>
    <property type="match status" value="1"/>
</dbReference>
<organism evidence="2 3">
    <name type="scientific">Aquibacillus halophilus</name>
    <dbReference type="NCBI Taxonomy" id="930132"/>
    <lineage>
        <taxon>Bacteria</taxon>
        <taxon>Bacillati</taxon>
        <taxon>Bacillota</taxon>
        <taxon>Bacilli</taxon>
        <taxon>Bacillales</taxon>
        <taxon>Bacillaceae</taxon>
        <taxon>Aquibacillus</taxon>
    </lineage>
</organism>
<dbReference type="InterPro" id="IPR051554">
    <property type="entry name" value="Acetyltransferase_Eis"/>
</dbReference>
<dbReference type="SUPFAM" id="SSF55718">
    <property type="entry name" value="SCP-like"/>
    <property type="match status" value="1"/>
</dbReference>
<dbReference type="Proteomes" id="UP000799092">
    <property type="component" value="Unassembled WGS sequence"/>
</dbReference>
<name>A0A6A8D8I8_9BACI</name>
<dbReference type="SUPFAM" id="SSF55729">
    <property type="entry name" value="Acyl-CoA N-acyltransferases (Nat)"/>
    <property type="match status" value="1"/>
</dbReference>
<proteinExistence type="predicted"/>
<dbReference type="InterPro" id="IPR025559">
    <property type="entry name" value="Eis_dom"/>
</dbReference>
<accession>A0A6A8D8I8</accession>
<dbReference type="GO" id="GO:0030649">
    <property type="term" value="P:aminoglycoside antibiotic catabolic process"/>
    <property type="evidence" value="ECO:0007669"/>
    <property type="project" value="TreeGrafter"/>
</dbReference>
<evidence type="ECO:0000259" key="1">
    <source>
        <dbReference type="PROSITE" id="PS51186"/>
    </source>
</evidence>
<dbReference type="PANTHER" id="PTHR37817:SF1">
    <property type="entry name" value="N-ACETYLTRANSFERASE EIS"/>
    <property type="match status" value="1"/>
</dbReference>
<reference evidence="2" key="1">
    <citation type="submission" date="2019-11" db="EMBL/GenBank/DDBJ databases">
        <authorList>
            <person name="Li J."/>
        </authorList>
    </citation>
    <scope>NUCLEOTIDE SEQUENCE</scope>
    <source>
        <strain evidence="2">B6B</strain>
    </source>
</reference>
<comment type="caution">
    <text evidence="2">The sequence shown here is derived from an EMBL/GenBank/DDBJ whole genome shotgun (WGS) entry which is preliminary data.</text>
</comment>
<dbReference type="Pfam" id="PF17668">
    <property type="entry name" value="Acetyltransf_17"/>
    <property type="match status" value="1"/>
</dbReference>
<dbReference type="Pfam" id="PF13527">
    <property type="entry name" value="Acetyltransf_9"/>
    <property type="match status" value="1"/>
</dbReference>
<dbReference type="InterPro" id="IPR016181">
    <property type="entry name" value="Acyl_CoA_acyltransferase"/>
</dbReference>
<dbReference type="EMBL" id="WJNG01000002">
    <property type="protein sequence ID" value="MRH41914.1"/>
    <property type="molecule type" value="Genomic_DNA"/>
</dbReference>
<dbReference type="InterPro" id="IPR000182">
    <property type="entry name" value="GNAT_dom"/>
</dbReference>
<dbReference type="AlphaFoldDB" id="A0A6A8D8I8"/>
<dbReference type="OrthoDB" id="9768284at2"/>
<feature type="domain" description="N-acetyltransferase" evidence="1">
    <location>
        <begin position="2"/>
        <end position="147"/>
    </location>
</feature>
<dbReference type="InterPro" id="IPR041380">
    <property type="entry name" value="Acetyltransf_17"/>
</dbReference>
<dbReference type="Gene3D" id="3.30.1050.10">
    <property type="entry name" value="SCP2 sterol-binding domain"/>
    <property type="match status" value="1"/>
</dbReference>